<dbReference type="InterPro" id="IPR018114">
    <property type="entry name" value="TRYPSIN_HIS"/>
</dbReference>
<feature type="region of interest" description="Disordered" evidence="1">
    <location>
        <begin position="729"/>
        <end position="757"/>
    </location>
</feature>
<dbReference type="Pfam" id="PF00089">
    <property type="entry name" value="Trypsin"/>
    <property type="match status" value="1"/>
</dbReference>
<dbReference type="PROSITE" id="PS51841">
    <property type="entry name" value="LTD"/>
    <property type="match status" value="1"/>
</dbReference>
<dbReference type="Proteomes" id="UP000473574">
    <property type="component" value="Unassembled WGS sequence"/>
</dbReference>
<evidence type="ECO:0000259" key="3">
    <source>
        <dbReference type="PROSITE" id="PS51841"/>
    </source>
</evidence>
<protein>
    <recommendedName>
        <fullName evidence="6">Serine protease</fullName>
    </recommendedName>
</protein>
<sequence length="757" mass="83102">MARLPYIVPYDPNFLGDGFQVPLPIPQCRGKLVRSGGIIDYIHFSLVMHRDRKSALYTAHNIDNSQRQSVRRTGWDLDPRIERKFQTGEAAYANNEWDRGHLVRRAAVAWGTLERAAAASDSTFYFTNAALQHRKFNQDEWLALENWVLQGAGGTTSKLCVFTGPIYTQRDQFEGPYRIPSAFWKIAVLRDPTAAGNDLSAIGFVMKQNQFWNDWNGASTLNLQLYQVGIHEIGRYAGLEFGDLESLDEFEWRQPRFHDRARMKPIPIEKASDIKFFGDRRRTKGIRAIRVGPPTEEEGHEIAGSMKEKQSCGCADPASLQEQLSSLAQQLENMREVVDDLLIIDKTDDENQRITARRHARSVMERIVGGQKTTTGEFPDCACIGDVDFNGSQWFCSGVLIHERVVLTAAHCAPSISQVYLGGESTNLINARGEVKQVGRVIVHPDYDPNNIPSHDLAVLILDSPAQTKPISIATTTEVDSEDNLILVGFGYEHPTLDIGFGTKRKADVPLTTISNLANIDPDEFENLHGFDFRYELYAGRKSLGIDSCNGDSGGPAYILIDDNFKLAGITSRAAFSSSVRCGDGGLYTRVAPYLPWIESVTNRLVTASPGNEGTPPGEPPRLPFIYISAAQPNPAGPDAGNEWVELTNAGSVPVALSNYVISDRQGGREALSGSLSPESKIRITLSSNSSVKLANSGDDIILYQNSEAVHRVAYSQASSGEIIAFAPPHNPADNGGNNGGNPPVVEETPLVDADPC</sequence>
<dbReference type="CDD" id="cd00190">
    <property type="entry name" value="Tryp_SPc"/>
    <property type="match status" value="1"/>
</dbReference>
<feature type="compositionally biased region" description="Low complexity" evidence="1">
    <location>
        <begin position="732"/>
        <end position="744"/>
    </location>
</feature>
<evidence type="ECO:0008006" key="6">
    <source>
        <dbReference type="Google" id="ProtNLM"/>
    </source>
</evidence>
<dbReference type="InterPro" id="IPR036415">
    <property type="entry name" value="Lamin_tail_dom_sf"/>
</dbReference>
<comment type="caution">
    <text evidence="4">The sequence shown here is derived from an EMBL/GenBank/DDBJ whole genome shotgun (WGS) entry which is preliminary data.</text>
</comment>
<dbReference type="InterPro" id="IPR043504">
    <property type="entry name" value="Peptidase_S1_PA_chymotrypsin"/>
</dbReference>
<gene>
    <name evidence="4" type="ORF">D0962_23840</name>
</gene>
<dbReference type="EMBL" id="QZCE01000002">
    <property type="protein sequence ID" value="NEZ65751.1"/>
    <property type="molecule type" value="Genomic_DNA"/>
</dbReference>
<dbReference type="SMART" id="SM00020">
    <property type="entry name" value="Tryp_SPc"/>
    <property type="match status" value="1"/>
</dbReference>
<dbReference type="InterPro" id="IPR020821">
    <property type="entry name" value="ENPP1-3/EXOG-like_nuc-like"/>
</dbReference>
<dbReference type="GO" id="GO:0003676">
    <property type="term" value="F:nucleic acid binding"/>
    <property type="evidence" value="ECO:0007669"/>
    <property type="project" value="InterPro"/>
</dbReference>
<dbReference type="InterPro" id="IPR001314">
    <property type="entry name" value="Peptidase_S1A"/>
</dbReference>
<dbReference type="PANTHER" id="PTHR24260">
    <property type="match status" value="1"/>
</dbReference>
<organism evidence="4 5">
    <name type="scientific">Adonisia turfae CCMR0082</name>
    <dbReference type="NCBI Taxonomy" id="2304604"/>
    <lineage>
        <taxon>Bacteria</taxon>
        <taxon>Bacillati</taxon>
        <taxon>Cyanobacteriota</taxon>
        <taxon>Adonisia</taxon>
        <taxon>Adonisia turfae</taxon>
    </lineage>
</organism>
<dbReference type="InterPro" id="IPR001254">
    <property type="entry name" value="Trypsin_dom"/>
</dbReference>
<dbReference type="PROSITE" id="PS50240">
    <property type="entry name" value="TRYPSIN_DOM"/>
    <property type="match status" value="1"/>
</dbReference>
<feature type="domain" description="Peptidase S1" evidence="2">
    <location>
        <begin position="367"/>
        <end position="603"/>
    </location>
</feature>
<reference evidence="4 5" key="1">
    <citation type="journal article" date="2020" name="Microb. Ecol.">
        <title>Ecogenomics of the Marine Benthic Filamentous Cyanobacterium Adonisia.</title>
        <authorList>
            <person name="Walter J.M."/>
            <person name="Coutinho F.H."/>
            <person name="Leomil L."/>
            <person name="Hargreaves P.I."/>
            <person name="Campeao M.E."/>
            <person name="Vieira V.V."/>
            <person name="Silva B.S."/>
            <person name="Fistarol G.O."/>
            <person name="Salomon P.S."/>
            <person name="Sawabe T."/>
            <person name="Mino S."/>
            <person name="Hosokawa M."/>
            <person name="Miyashita H."/>
            <person name="Maruyama F."/>
            <person name="van Verk M.C."/>
            <person name="Dutilh B.E."/>
            <person name="Thompson C.C."/>
            <person name="Thompson F.L."/>
        </authorList>
    </citation>
    <scope>NUCLEOTIDE SEQUENCE [LARGE SCALE GENOMIC DNA]</scope>
    <source>
        <strain evidence="4 5">CCMR0082</strain>
    </source>
</reference>
<dbReference type="SUPFAM" id="SSF74853">
    <property type="entry name" value="Lamin A/C globular tail domain"/>
    <property type="match status" value="1"/>
</dbReference>
<dbReference type="SUPFAM" id="SSF54060">
    <property type="entry name" value="His-Me finger endonucleases"/>
    <property type="match status" value="1"/>
</dbReference>
<dbReference type="InterPro" id="IPR009003">
    <property type="entry name" value="Peptidase_S1_PA"/>
</dbReference>
<name>A0A6M0SCP4_9CYAN</name>
<dbReference type="InterPro" id="IPR044929">
    <property type="entry name" value="DNA/RNA_non-sp_Endonuclease_sf"/>
</dbReference>
<feature type="domain" description="LTD" evidence="3">
    <location>
        <begin position="621"/>
        <end position="734"/>
    </location>
</feature>
<evidence type="ECO:0000313" key="5">
    <source>
        <dbReference type="Proteomes" id="UP000473574"/>
    </source>
</evidence>
<dbReference type="InterPro" id="IPR044925">
    <property type="entry name" value="His-Me_finger_sf"/>
</dbReference>
<dbReference type="InterPro" id="IPR001604">
    <property type="entry name" value="Endo_G_ENPP1-like_dom"/>
</dbReference>
<proteinExistence type="predicted"/>
<accession>A0A6M0SCP4</accession>
<dbReference type="SMART" id="SM00892">
    <property type="entry name" value="Endonuclease_NS"/>
    <property type="match status" value="1"/>
</dbReference>
<dbReference type="Gene3D" id="3.40.570.10">
    <property type="entry name" value="Extracellular Endonuclease, subunit A"/>
    <property type="match status" value="1"/>
</dbReference>
<evidence type="ECO:0000313" key="4">
    <source>
        <dbReference type="EMBL" id="NEZ65751.1"/>
    </source>
</evidence>
<dbReference type="GO" id="GO:0046872">
    <property type="term" value="F:metal ion binding"/>
    <property type="evidence" value="ECO:0007669"/>
    <property type="project" value="InterPro"/>
</dbReference>
<evidence type="ECO:0000259" key="2">
    <source>
        <dbReference type="PROSITE" id="PS50240"/>
    </source>
</evidence>
<dbReference type="PROSITE" id="PS00134">
    <property type="entry name" value="TRYPSIN_HIS"/>
    <property type="match status" value="1"/>
</dbReference>
<dbReference type="Gene3D" id="2.40.10.10">
    <property type="entry name" value="Trypsin-like serine proteases"/>
    <property type="match status" value="1"/>
</dbReference>
<dbReference type="RefSeq" id="WP_163667089.1">
    <property type="nucleotide sequence ID" value="NZ_QZCE01000002.1"/>
</dbReference>
<dbReference type="GO" id="GO:0006508">
    <property type="term" value="P:proteolysis"/>
    <property type="evidence" value="ECO:0007669"/>
    <property type="project" value="InterPro"/>
</dbReference>
<dbReference type="PANTHER" id="PTHR24260:SF136">
    <property type="entry name" value="GH08193P-RELATED"/>
    <property type="match status" value="1"/>
</dbReference>
<dbReference type="InterPro" id="IPR001322">
    <property type="entry name" value="Lamin_tail_dom"/>
</dbReference>
<dbReference type="SMART" id="SM00477">
    <property type="entry name" value="NUC"/>
    <property type="match status" value="1"/>
</dbReference>
<dbReference type="SUPFAM" id="SSF50494">
    <property type="entry name" value="Trypsin-like serine proteases"/>
    <property type="match status" value="1"/>
</dbReference>
<dbReference type="Pfam" id="PF01223">
    <property type="entry name" value="Endonuclease_NS"/>
    <property type="match status" value="1"/>
</dbReference>
<dbReference type="GO" id="GO:0004252">
    <property type="term" value="F:serine-type endopeptidase activity"/>
    <property type="evidence" value="ECO:0007669"/>
    <property type="project" value="InterPro"/>
</dbReference>
<dbReference type="AlphaFoldDB" id="A0A6M0SCP4"/>
<dbReference type="Pfam" id="PF00932">
    <property type="entry name" value="LTD"/>
    <property type="match status" value="1"/>
</dbReference>
<evidence type="ECO:0000256" key="1">
    <source>
        <dbReference type="SAM" id="MobiDB-lite"/>
    </source>
</evidence>
<dbReference type="InterPro" id="IPR051333">
    <property type="entry name" value="CLIP_Serine_Protease"/>
</dbReference>
<dbReference type="PRINTS" id="PR00722">
    <property type="entry name" value="CHYMOTRYPSIN"/>
</dbReference>